<evidence type="ECO:0000313" key="2">
    <source>
        <dbReference type="EMBL" id="NIJ53009.1"/>
    </source>
</evidence>
<feature type="chain" id="PRO_5046717888" description="TonB-dependent receptor" evidence="1">
    <location>
        <begin position="18"/>
        <end position="770"/>
    </location>
</feature>
<dbReference type="SUPFAM" id="SSF49464">
    <property type="entry name" value="Carboxypeptidase regulatory domain-like"/>
    <property type="match status" value="1"/>
</dbReference>
<dbReference type="RefSeq" id="WP_167269784.1">
    <property type="nucleotide sequence ID" value="NZ_JAASQJ010000002.1"/>
</dbReference>
<feature type="signal peptide" evidence="1">
    <location>
        <begin position="1"/>
        <end position="17"/>
    </location>
</feature>
<dbReference type="Proteomes" id="UP001179181">
    <property type="component" value="Unassembled WGS sequence"/>
</dbReference>
<dbReference type="Gene3D" id="2.60.40.1120">
    <property type="entry name" value="Carboxypeptidase-like, regulatory domain"/>
    <property type="match status" value="1"/>
</dbReference>
<gene>
    <name evidence="2" type="ORF">FHS68_002179</name>
</gene>
<comment type="caution">
    <text evidence="2">The sequence shown here is derived from an EMBL/GenBank/DDBJ whole genome shotgun (WGS) entry which is preliminary data.</text>
</comment>
<protein>
    <recommendedName>
        <fullName evidence="4">TonB-dependent receptor</fullName>
    </recommendedName>
</protein>
<dbReference type="PROSITE" id="PS51257">
    <property type="entry name" value="PROKAR_LIPOPROTEIN"/>
    <property type="match status" value="1"/>
</dbReference>
<dbReference type="Pfam" id="PF13620">
    <property type="entry name" value="CarboxypepD_reg"/>
    <property type="match status" value="1"/>
</dbReference>
<evidence type="ECO:0000256" key="1">
    <source>
        <dbReference type="SAM" id="SignalP"/>
    </source>
</evidence>
<accession>A0ABX0ULQ0</accession>
<sequence>MLRILPLLLLFATSCLAQTFTSTIRGTVRDADTGLPLVGATVSVSPTEAGTITDPRGTFRFDNLNVGRYQLTVSYTGYGTALVSELLLESGKENVQQIRLIPSGKQLNEATVTAARPLSFNSIQEITIEQTFRYAATYMDPARVATSFPGVAAANDQANGLVIRGNSPNSMQWRLEGVEIVNPNHLSNAGTFSDRPTSTGGGVNILSTQLLGTSQFLSGAFPAQYGNVTGGILDMNLRNGNDEKTEFTVQASLLGLDFAAEGPLSKKSKASYLINYRYSFTGLLGAMGVSFGGEDIRFQDLSFNLNFPTANGAKFTVFGMGGISSNTFEPEKDTIAWEFEKDGYNIIYKNKMGAVGASFDQPIGKRASLRTVLVASGLNTSRKAFETDKQTFGRRDQIGNDGILNGKISFNTTFSYRVNKQTRFKAGLFLTSQKYETPPVFPTSEVKSWIIQPFVAWSSQIARTLTTEIGLHAMISKIEQDNTNGSILVEPRAAIKWQPSNDEQLSFSYGLHSQLQSPYVYSSVYGMTDIGQNFDLKPTRSHHFVLGYQQTFNKSNSLKIETYLQHQFDVPVGGDMRDNYSTVNLVEERPNVRLYNQGTALTYGLEVSFQKFLTNDFYMLVSGSLYKATYVDYIGLRHDSRFDGGHTFSLTTGKEFKSGNQSLWGINAKILWLGGFRDRSIDAEYSALLQITIYQLQSAYSVRMKDYFRPDLRIYWKKSKTRYSRTLALDLQNVSGTKNEAYRYFDKRKDAVVTQYQLGLIPVLSYRWEF</sequence>
<evidence type="ECO:0000313" key="3">
    <source>
        <dbReference type="Proteomes" id="UP001179181"/>
    </source>
</evidence>
<dbReference type="EMBL" id="JAASQJ010000002">
    <property type="protein sequence ID" value="NIJ53009.1"/>
    <property type="molecule type" value="Genomic_DNA"/>
</dbReference>
<keyword evidence="1" id="KW-0732">Signal</keyword>
<evidence type="ECO:0008006" key="4">
    <source>
        <dbReference type="Google" id="ProtNLM"/>
    </source>
</evidence>
<proteinExistence type="predicted"/>
<keyword evidence="3" id="KW-1185">Reference proteome</keyword>
<dbReference type="InterPro" id="IPR008969">
    <property type="entry name" value="CarboxyPept-like_regulatory"/>
</dbReference>
<dbReference type="SUPFAM" id="SSF56935">
    <property type="entry name" value="Porins"/>
    <property type="match status" value="1"/>
</dbReference>
<organism evidence="2 3">
    <name type="scientific">Dyadobacter arcticus</name>
    <dbReference type="NCBI Taxonomy" id="1078754"/>
    <lineage>
        <taxon>Bacteria</taxon>
        <taxon>Pseudomonadati</taxon>
        <taxon>Bacteroidota</taxon>
        <taxon>Cytophagia</taxon>
        <taxon>Cytophagales</taxon>
        <taxon>Spirosomataceae</taxon>
        <taxon>Dyadobacter</taxon>
    </lineage>
</organism>
<reference evidence="2 3" key="1">
    <citation type="submission" date="2020-03" db="EMBL/GenBank/DDBJ databases">
        <title>Genomic Encyclopedia of Type Strains, Phase IV (KMG-IV): sequencing the most valuable type-strain genomes for metagenomic binning, comparative biology and taxonomic classification.</title>
        <authorList>
            <person name="Goeker M."/>
        </authorList>
    </citation>
    <scope>NUCLEOTIDE SEQUENCE [LARGE SCALE GENOMIC DNA]</scope>
    <source>
        <strain evidence="2 3">DSM 102865</strain>
    </source>
</reference>
<name>A0ABX0ULQ0_9BACT</name>